<dbReference type="EMBL" id="CM042053">
    <property type="protein sequence ID" value="KAI3714815.1"/>
    <property type="molecule type" value="Genomic_DNA"/>
</dbReference>
<proteinExistence type="predicted"/>
<organism evidence="1 2">
    <name type="scientific">Arctium lappa</name>
    <name type="common">Greater burdock</name>
    <name type="synonym">Lappa major</name>
    <dbReference type="NCBI Taxonomy" id="4217"/>
    <lineage>
        <taxon>Eukaryota</taxon>
        <taxon>Viridiplantae</taxon>
        <taxon>Streptophyta</taxon>
        <taxon>Embryophyta</taxon>
        <taxon>Tracheophyta</taxon>
        <taxon>Spermatophyta</taxon>
        <taxon>Magnoliopsida</taxon>
        <taxon>eudicotyledons</taxon>
        <taxon>Gunneridae</taxon>
        <taxon>Pentapetalae</taxon>
        <taxon>asterids</taxon>
        <taxon>campanulids</taxon>
        <taxon>Asterales</taxon>
        <taxon>Asteraceae</taxon>
        <taxon>Carduoideae</taxon>
        <taxon>Cardueae</taxon>
        <taxon>Arctiinae</taxon>
        <taxon>Arctium</taxon>
    </lineage>
</organism>
<evidence type="ECO:0000313" key="2">
    <source>
        <dbReference type="Proteomes" id="UP001055879"/>
    </source>
</evidence>
<comment type="caution">
    <text evidence="1">The sequence shown here is derived from an EMBL/GenBank/DDBJ whole genome shotgun (WGS) entry which is preliminary data.</text>
</comment>
<dbReference type="Proteomes" id="UP001055879">
    <property type="component" value="Linkage Group LG07"/>
</dbReference>
<name>A0ACB9AXZ7_ARCLA</name>
<gene>
    <name evidence="1" type="ORF">L6452_21775</name>
</gene>
<protein>
    <submittedName>
        <fullName evidence="1">Uncharacterized protein</fullName>
    </submittedName>
</protein>
<sequence>MHSPLFVHLYPEIWLRIIDFLDHTSKMEDFNRGFIQQGEETSINEGGEELRSLVGALLVTLEKSLEPVRYTEEENRSRRVRILLWGGFNGTNFFNANRSPLLDSRRKKQRLFIFHKTRYLRLFEKKRT</sequence>
<keyword evidence="2" id="KW-1185">Reference proteome</keyword>
<reference evidence="1 2" key="2">
    <citation type="journal article" date="2022" name="Mol. Ecol. Resour.">
        <title>The genomes of chicory, endive, great burdock and yacon provide insights into Asteraceae paleo-polyploidization history and plant inulin production.</title>
        <authorList>
            <person name="Fan W."/>
            <person name="Wang S."/>
            <person name="Wang H."/>
            <person name="Wang A."/>
            <person name="Jiang F."/>
            <person name="Liu H."/>
            <person name="Zhao H."/>
            <person name="Xu D."/>
            <person name="Zhang Y."/>
        </authorList>
    </citation>
    <scope>NUCLEOTIDE SEQUENCE [LARGE SCALE GENOMIC DNA]</scope>
    <source>
        <strain evidence="2">cv. Niubang</strain>
    </source>
</reference>
<reference evidence="2" key="1">
    <citation type="journal article" date="2022" name="Mol. Ecol. Resour.">
        <title>The genomes of chicory, endive, great burdock and yacon provide insights into Asteraceae palaeo-polyploidization history and plant inulin production.</title>
        <authorList>
            <person name="Fan W."/>
            <person name="Wang S."/>
            <person name="Wang H."/>
            <person name="Wang A."/>
            <person name="Jiang F."/>
            <person name="Liu H."/>
            <person name="Zhao H."/>
            <person name="Xu D."/>
            <person name="Zhang Y."/>
        </authorList>
    </citation>
    <scope>NUCLEOTIDE SEQUENCE [LARGE SCALE GENOMIC DNA]</scope>
    <source>
        <strain evidence="2">cv. Niubang</strain>
    </source>
</reference>
<accession>A0ACB9AXZ7</accession>
<evidence type="ECO:0000313" key="1">
    <source>
        <dbReference type="EMBL" id="KAI3714815.1"/>
    </source>
</evidence>